<keyword evidence="12" id="KW-1133">Transmembrane helix</keyword>
<keyword evidence="4 11" id="KW-0547">Nucleotide-binding</keyword>
<dbReference type="InterPro" id="IPR001245">
    <property type="entry name" value="Ser-Thr/Tyr_kinase_cat_dom"/>
</dbReference>
<dbReference type="PROSITE" id="PS50011">
    <property type="entry name" value="PROTEIN_KINASE_DOM"/>
    <property type="match status" value="1"/>
</dbReference>
<evidence type="ECO:0000256" key="12">
    <source>
        <dbReference type="SAM" id="Phobius"/>
    </source>
</evidence>
<dbReference type="Gene3D" id="3.30.200.20">
    <property type="entry name" value="Phosphorylase Kinase, domain 1"/>
    <property type="match status" value="1"/>
</dbReference>
<dbReference type="Gene3D" id="2.90.10.10">
    <property type="entry name" value="Bulb-type lectin domain"/>
    <property type="match status" value="1"/>
</dbReference>
<dbReference type="FunFam" id="1.10.510.10:FF:000060">
    <property type="entry name" value="G-type lectin S-receptor-like serine/threonine-protein kinase"/>
    <property type="match status" value="1"/>
</dbReference>
<keyword evidence="3 13" id="KW-0732">Signal</keyword>
<comment type="caution">
    <text evidence="17">The sequence shown here is derived from an EMBL/GenBank/DDBJ whole genome shotgun (WGS) entry which is preliminary data.</text>
</comment>
<dbReference type="Gene3D" id="1.10.510.10">
    <property type="entry name" value="Transferase(Phosphotransferase) domain 1"/>
    <property type="match status" value="1"/>
</dbReference>
<dbReference type="GO" id="GO:0005524">
    <property type="term" value="F:ATP binding"/>
    <property type="evidence" value="ECO:0007669"/>
    <property type="project" value="UniProtKB-KW"/>
</dbReference>
<dbReference type="GO" id="GO:0004674">
    <property type="term" value="F:protein serine/threonine kinase activity"/>
    <property type="evidence" value="ECO:0007669"/>
    <property type="project" value="UniProtKB-KW"/>
</dbReference>
<evidence type="ECO:0000256" key="9">
    <source>
        <dbReference type="ARBA" id="ARBA00047899"/>
    </source>
</evidence>
<dbReference type="PANTHER" id="PTHR32444">
    <property type="entry name" value="BULB-TYPE LECTIN DOMAIN-CONTAINING PROTEIN"/>
    <property type="match status" value="1"/>
</dbReference>
<keyword evidence="18" id="KW-1185">Reference proteome</keyword>
<dbReference type="InterPro" id="IPR008271">
    <property type="entry name" value="Ser/Thr_kinase_AS"/>
</dbReference>
<dbReference type="CDD" id="cd14066">
    <property type="entry name" value="STKc_IRAK"/>
    <property type="match status" value="1"/>
</dbReference>
<dbReference type="EC" id="2.7.11.1" evidence="11"/>
<evidence type="ECO:0000313" key="17">
    <source>
        <dbReference type="EMBL" id="KAK9075911.1"/>
    </source>
</evidence>
<keyword evidence="7" id="KW-1015">Disulfide bond</keyword>
<comment type="catalytic activity">
    <reaction evidence="10 11">
        <text>L-seryl-[protein] + ATP = O-phospho-L-seryl-[protein] + ADP + H(+)</text>
        <dbReference type="Rhea" id="RHEA:17989"/>
        <dbReference type="Rhea" id="RHEA-COMP:9863"/>
        <dbReference type="Rhea" id="RHEA-COMP:11604"/>
        <dbReference type="ChEBI" id="CHEBI:15378"/>
        <dbReference type="ChEBI" id="CHEBI:29999"/>
        <dbReference type="ChEBI" id="CHEBI:30616"/>
        <dbReference type="ChEBI" id="CHEBI:83421"/>
        <dbReference type="ChEBI" id="CHEBI:456216"/>
        <dbReference type="EC" id="2.7.11.1"/>
    </reaction>
</comment>
<evidence type="ECO:0000259" key="16">
    <source>
        <dbReference type="PROSITE" id="PS50948"/>
    </source>
</evidence>
<dbReference type="Pfam" id="PF08276">
    <property type="entry name" value="PAN_2"/>
    <property type="match status" value="1"/>
</dbReference>
<feature type="chain" id="PRO_5042850118" description="Receptor-like serine/threonine-protein kinase" evidence="13">
    <location>
        <begin position="23"/>
        <end position="830"/>
    </location>
</feature>
<keyword evidence="6 11" id="KW-0067">ATP-binding</keyword>
<dbReference type="Pfam" id="PF00954">
    <property type="entry name" value="S_locus_glycop"/>
    <property type="match status" value="1"/>
</dbReference>
<evidence type="ECO:0000256" key="6">
    <source>
        <dbReference type="ARBA" id="ARBA00022840"/>
    </source>
</evidence>
<keyword evidence="12" id="KW-0812">Transmembrane</keyword>
<dbReference type="Gene3D" id="3.50.4.10">
    <property type="entry name" value="Hepatocyte Growth Factor"/>
    <property type="match status" value="1"/>
</dbReference>
<dbReference type="Pfam" id="PF01453">
    <property type="entry name" value="B_lectin"/>
    <property type="match status" value="1"/>
</dbReference>
<dbReference type="Proteomes" id="UP001408789">
    <property type="component" value="Unassembled WGS sequence"/>
</dbReference>
<feature type="domain" description="Apple" evidence="16">
    <location>
        <begin position="343"/>
        <end position="427"/>
    </location>
</feature>
<keyword evidence="1 11" id="KW-0723">Serine/threonine-protein kinase</keyword>
<evidence type="ECO:0000256" key="2">
    <source>
        <dbReference type="ARBA" id="ARBA00022679"/>
    </source>
</evidence>
<dbReference type="CDD" id="cd00028">
    <property type="entry name" value="B_lectin"/>
    <property type="match status" value="1"/>
</dbReference>
<evidence type="ECO:0000259" key="14">
    <source>
        <dbReference type="PROSITE" id="PS50011"/>
    </source>
</evidence>
<dbReference type="PROSITE" id="PS50927">
    <property type="entry name" value="BULB_LECTIN"/>
    <property type="match status" value="1"/>
</dbReference>
<dbReference type="AlphaFoldDB" id="A0AAP0DIV7"/>
<dbReference type="PROSITE" id="PS50948">
    <property type="entry name" value="PAN"/>
    <property type="match status" value="1"/>
</dbReference>
<dbReference type="InterPro" id="IPR000719">
    <property type="entry name" value="Prot_kinase_dom"/>
</dbReference>
<dbReference type="InterPro" id="IPR036426">
    <property type="entry name" value="Bulb-type_lectin_dom_sf"/>
</dbReference>
<evidence type="ECO:0000256" key="5">
    <source>
        <dbReference type="ARBA" id="ARBA00022777"/>
    </source>
</evidence>
<dbReference type="SMART" id="SM00220">
    <property type="entry name" value="S_TKc"/>
    <property type="match status" value="1"/>
</dbReference>
<evidence type="ECO:0000313" key="18">
    <source>
        <dbReference type="Proteomes" id="UP001408789"/>
    </source>
</evidence>
<evidence type="ECO:0000256" key="10">
    <source>
        <dbReference type="ARBA" id="ARBA00048679"/>
    </source>
</evidence>
<keyword evidence="12" id="KW-0472">Membrane</keyword>
<sequence length="830" mass="92819">MEGEVVIFVLLLVSLHIHKTTTAEIDIISDSQFLTEADTLVSPAGTFELGFFTPGSSGNRYLGIWYKKISVRTVVWVANRDRPVTVASSGVLRIVRSGNLVLVNGNDGITMWSSNTTSSSSSTPNAIAKLDDMGNLVVMTDKNRILWQSFDHPTDTLLPGMKFGREFLTGREWRLSSWKSNDDPAAGEFTYSIDTGGYPQDILKQGSDVKFRTGPWNGIRFSGASDFSRNPIYTYNMILNETVVAFTYNLVNSFVVSRFVLNSSGELEQTVWVEKAKKWQMIIQLPRGICDSYNICGAYGSCSNVNSEACSCLNETKFVPRNPKGWEAADWSGGCVRRTPLDCKNGSDGFITYSNVKLPDTKTSWFNMSMTLKECEAVCLQNCSCMAYANTNITGEGSGCLLWFNELLDIRVVSEGKGGQDIFVRMSASELVADQSVSKKQRTNIKLILLEVFMGVILIGLSCTLFWYALRNRHHSQEIGEEESFHAYESQKEAMELPLFSFSTVAKCTASFSPDNKLGEGGFGPVYKGVLEGKEIAVKRLSKTSKQGVEEFKNEVICISKLQHRNLVRLLGCSIEGEEKLLIYEYMPNRSLDAFIFDKTQSALLDWTKRFHIIEGIARGLLYLHQDSRLRIIHRDLKASNILLDQDMNPKISDFGIARSFGGNETQANTERVVGTYGYMSPEYALDGRFSTKSDVFSFGVLVLEIISGNRNRGFFHTNHDNNLIGHAWKMYNEDKSMELFDSTLHEPNNPSEVLRSIEVGLICVQQSPEDRPEMSSVVRMLGNEFELQKPKQPAFFTERKLLGVDFTSLGTYPTSSTNNDLTVTEVGAR</sequence>
<dbReference type="InterPro" id="IPR024171">
    <property type="entry name" value="SRK-like_kinase"/>
</dbReference>
<evidence type="ECO:0000256" key="3">
    <source>
        <dbReference type="ARBA" id="ARBA00022729"/>
    </source>
</evidence>
<comment type="similarity">
    <text evidence="11">Belongs to the protein kinase superfamily. Ser/Thr protein kinase family.</text>
</comment>
<evidence type="ECO:0000256" key="1">
    <source>
        <dbReference type="ARBA" id="ARBA00022527"/>
    </source>
</evidence>
<evidence type="ECO:0000256" key="7">
    <source>
        <dbReference type="ARBA" id="ARBA00023157"/>
    </source>
</evidence>
<dbReference type="SMART" id="SM00108">
    <property type="entry name" value="B_lectin"/>
    <property type="match status" value="1"/>
</dbReference>
<organism evidence="17 18">
    <name type="scientific">Deinandra increscens subsp. villosa</name>
    <dbReference type="NCBI Taxonomy" id="3103831"/>
    <lineage>
        <taxon>Eukaryota</taxon>
        <taxon>Viridiplantae</taxon>
        <taxon>Streptophyta</taxon>
        <taxon>Embryophyta</taxon>
        <taxon>Tracheophyta</taxon>
        <taxon>Spermatophyta</taxon>
        <taxon>Magnoliopsida</taxon>
        <taxon>eudicotyledons</taxon>
        <taxon>Gunneridae</taxon>
        <taxon>Pentapetalae</taxon>
        <taxon>asterids</taxon>
        <taxon>campanulids</taxon>
        <taxon>Asterales</taxon>
        <taxon>Asteraceae</taxon>
        <taxon>Asteroideae</taxon>
        <taxon>Heliantheae alliance</taxon>
        <taxon>Madieae</taxon>
        <taxon>Madiinae</taxon>
        <taxon>Deinandra</taxon>
    </lineage>
</organism>
<keyword evidence="8" id="KW-0325">Glycoprotein</keyword>
<dbReference type="SUPFAM" id="SSF56112">
    <property type="entry name" value="Protein kinase-like (PK-like)"/>
    <property type="match status" value="1"/>
</dbReference>
<dbReference type="PIRSF" id="PIRSF000641">
    <property type="entry name" value="SRK"/>
    <property type="match status" value="1"/>
</dbReference>
<feature type="transmembrane region" description="Helical" evidence="12">
    <location>
        <begin position="447"/>
        <end position="470"/>
    </location>
</feature>
<evidence type="ECO:0000259" key="15">
    <source>
        <dbReference type="PROSITE" id="PS50927"/>
    </source>
</evidence>
<accession>A0AAP0DIV7</accession>
<evidence type="ECO:0000256" key="4">
    <source>
        <dbReference type="ARBA" id="ARBA00022741"/>
    </source>
</evidence>
<evidence type="ECO:0000256" key="11">
    <source>
        <dbReference type="PIRNR" id="PIRNR000641"/>
    </source>
</evidence>
<keyword evidence="2 11" id="KW-0808">Transferase</keyword>
<dbReference type="SMART" id="SM00473">
    <property type="entry name" value="PAN_AP"/>
    <property type="match status" value="1"/>
</dbReference>
<dbReference type="CDD" id="cd01098">
    <property type="entry name" value="PAN_AP_plant"/>
    <property type="match status" value="1"/>
</dbReference>
<feature type="signal peptide" evidence="13">
    <location>
        <begin position="1"/>
        <end position="22"/>
    </location>
</feature>
<evidence type="ECO:0000256" key="13">
    <source>
        <dbReference type="SAM" id="SignalP"/>
    </source>
</evidence>
<evidence type="ECO:0000256" key="8">
    <source>
        <dbReference type="ARBA" id="ARBA00023180"/>
    </source>
</evidence>
<dbReference type="SUPFAM" id="SSF51110">
    <property type="entry name" value="alpha-D-mannose-specific plant lectins"/>
    <property type="match status" value="1"/>
</dbReference>
<proteinExistence type="inferred from homology"/>
<protein>
    <recommendedName>
        <fullName evidence="11">Receptor-like serine/threonine-protein kinase</fullName>
        <ecNumber evidence="11">2.7.11.1</ecNumber>
    </recommendedName>
</protein>
<dbReference type="FunFam" id="3.30.200.20:FF:000195">
    <property type="entry name" value="G-type lectin S-receptor-like serine/threonine-protein kinase"/>
    <property type="match status" value="1"/>
</dbReference>
<dbReference type="FunFam" id="2.90.10.10:FF:000029">
    <property type="entry name" value="G-type lectin S-receptor-like serine/threonine-protein kinase"/>
    <property type="match status" value="1"/>
</dbReference>
<dbReference type="PROSITE" id="PS00108">
    <property type="entry name" value="PROTEIN_KINASE_ST"/>
    <property type="match status" value="1"/>
</dbReference>
<reference evidence="17 18" key="1">
    <citation type="submission" date="2024-04" db="EMBL/GenBank/DDBJ databases">
        <title>The reference genome of an endangered Asteraceae, Deinandra increscens subsp. villosa, native to the Central Coast of California.</title>
        <authorList>
            <person name="Guilliams M."/>
            <person name="Hasenstab-Lehman K."/>
            <person name="Meyer R."/>
            <person name="Mcevoy S."/>
        </authorList>
    </citation>
    <scope>NUCLEOTIDE SEQUENCE [LARGE SCALE GENOMIC DNA]</scope>
    <source>
        <tissue evidence="17">Leaf</tissue>
    </source>
</reference>
<dbReference type="GO" id="GO:0048544">
    <property type="term" value="P:recognition of pollen"/>
    <property type="evidence" value="ECO:0007669"/>
    <property type="project" value="InterPro"/>
</dbReference>
<keyword evidence="5 11" id="KW-0418">Kinase</keyword>
<dbReference type="InterPro" id="IPR001480">
    <property type="entry name" value="Bulb-type_lectin_dom"/>
</dbReference>
<dbReference type="PANTHER" id="PTHR32444:SF183">
    <property type="entry name" value="APPLE DOMAIN-CONTAINING PROTEIN"/>
    <property type="match status" value="1"/>
</dbReference>
<feature type="domain" description="Bulb-type lectin" evidence="15">
    <location>
        <begin position="25"/>
        <end position="151"/>
    </location>
</feature>
<gene>
    <name evidence="17" type="ORF">SSX86_004241</name>
</gene>
<dbReference type="EMBL" id="JBCNJP010000007">
    <property type="protein sequence ID" value="KAK9075911.1"/>
    <property type="molecule type" value="Genomic_DNA"/>
</dbReference>
<name>A0AAP0DIV7_9ASTR</name>
<dbReference type="Pfam" id="PF07714">
    <property type="entry name" value="PK_Tyr_Ser-Thr"/>
    <property type="match status" value="1"/>
</dbReference>
<feature type="domain" description="Protein kinase" evidence="14">
    <location>
        <begin position="512"/>
        <end position="787"/>
    </location>
</feature>
<dbReference type="InterPro" id="IPR000858">
    <property type="entry name" value="S_locus_glycoprot_dom"/>
</dbReference>
<dbReference type="InterPro" id="IPR011009">
    <property type="entry name" value="Kinase-like_dom_sf"/>
</dbReference>
<comment type="catalytic activity">
    <reaction evidence="9 11">
        <text>L-threonyl-[protein] + ATP = O-phospho-L-threonyl-[protein] + ADP + H(+)</text>
        <dbReference type="Rhea" id="RHEA:46608"/>
        <dbReference type="Rhea" id="RHEA-COMP:11060"/>
        <dbReference type="Rhea" id="RHEA-COMP:11605"/>
        <dbReference type="ChEBI" id="CHEBI:15378"/>
        <dbReference type="ChEBI" id="CHEBI:30013"/>
        <dbReference type="ChEBI" id="CHEBI:30616"/>
        <dbReference type="ChEBI" id="CHEBI:61977"/>
        <dbReference type="ChEBI" id="CHEBI:456216"/>
        <dbReference type="EC" id="2.7.11.1"/>
    </reaction>
</comment>
<dbReference type="InterPro" id="IPR003609">
    <property type="entry name" value="Pan_app"/>
</dbReference>